<feature type="transmembrane region" description="Helical" evidence="6">
    <location>
        <begin position="269"/>
        <end position="288"/>
    </location>
</feature>
<evidence type="ECO:0000256" key="5">
    <source>
        <dbReference type="ARBA" id="ARBA00023136"/>
    </source>
</evidence>
<keyword evidence="2" id="KW-1003">Cell membrane</keyword>
<feature type="transmembrane region" description="Helical" evidence="6">
    <location>
        <begin position="9"/>
        <end position="34"/>
    </location>
</feature>
<comment type="subcellular location">
    <subcellularLocation>
        <location evidence="1">Cell membrane</location>
        <topology evidence="1">Multi-pass membrane protein</topology>
    </subcellularLocation>
</comment>
<organism evidence="7 8">
    <name type="scientific">Knoellia sinensis KCTC 19936</name>
    <dbReference type="NCBI Taxonomy" id="1385520"/>
    <lineage>
        <taxon>Bacteria</taxon>
        <taxon>Bacillati</taxon>
        <taxon>Actinomycetota</taxon>
        <taxon>Actinomycetes</taxon>
        <taxon>Micrococcales</taxon>
        <taxon>Intrasporangiaceae</taxon>
        <taxon>Knoellia</taxon>
    </lineage>
</organism>
<evidence type="ECO:0000313" key="7">
    <source>
        <dbReference type="EMBL" id="KGN31032.1"/>
    </source>
</evidence>
<sequence>MNRINPRKALLGIAAPVLALLVAFLITSLLLVLFGDPVGEVWKTILSWPRPRQLVQIINEATVLYLSAIAVAVGFRMNIFNIGVDGQYRVAAFAGALFAGQAWFPGPLNVLLTLIVAMAAGGFWAWIAAYLKVKRGVSEVISTIMLNAIATGVVQWLLLKVAVKQPGSNTISTEPIPESSQLEGLALIPGATNKVYTLIVLAVAVGFAYWFVLGKTRFGFDLRATGQSESAAVASGVKVPRMVVTTIVASGALAGLIGMPLLFGQDHSYGTTFQAGLGFAGIGIALLGRNHPIGIGLAALLWAFLNIQSNALQIQAGVATEVVNIIQGTIIFAVVVAYELIRRADVRLEQQRVARELANAGQGTPAQEGAPA</sequence>
<feature type="transmembrane region" description="Helical" evidence="6">
    <location>
        <begin position="140"/>
        <end position="159"/>
    </location>
</feature>
<dbReference type="RefSeq" id="WP_035917920.1">
    <property type="nucleotide sequence ID" value="NZ_AVPJ01000014.1"/>
</dbReference>
<feature type="transmembrane region" description="Helical" evidence="6">
    <location>
        <begin position="54"/>
        <end position="75"/>
    </location>
</feature>
<feature type="transmembrane region" description="Helical" evidence="6">
    <location>
        <begin position="322"/>
        <end position="341"/>
    </location>
</feature>
<dbReference type="Pfam" id="PF02653">
    <property type="entry name" value="BPD_transp_2"/>
    <property type="match status" value="1"/>
</dbReference>
<evidence type="ECO:0000256" key="3">
    <source>
        <dbReference type="ARBA" id="ARBA00022692"/>
    </source>
</evidence>
<dbReference type="Proteomes" id="UP000030002">
    <property type="component" value="Unassembled WGS sequence"/>
</dbReference>
<dbReference type="InterPro" id="IPR001851">
    <property type="entry name" value="ABC_transp_permease"/>
</dbReference>
<dbReference type="GO" id="GO:0005886">
    <property type="term" value="C:plasma membrane"/>
    <property type="evidence" value="ECO:0007669"/>
    <property type="project" value="UniProtKB-SubCell"/>
</dbReference>
<feature type="transmembrane region" description="Helical" evidence="6">
    <location>
        <begin position="87"/>
        <end position="104"/>
    </location>
</feature>
<comment type="caution">
    <text evidence="7">The sequence shown here is derived from an EMBL/GenBank/DDBJ whole genome shotgun (WGS) entry which is preliminary data.</text>
</comment>
<name>A0A0A0J4N7_9MICO</name>
<dbReference type="OrthoDB" id="45037at2"/>
<feature type="transmembrane region" description="Helical" evidence="6">
    <location>
        <begin position="110"/>
        <end position="131"/>
    </location>
</feature>
<evidence type="ECO:0000313" key="8">
    <source>
        <dbReference type="Proteomes" id="UP000030002"/>
    </source>
</evidence>
<keyword evidence="4 6" id="KW-1133">Transmembrane helix</keyword>
<reference evidence="7 8" key="1">
    <citation type="submission" date="2013-08" db="EMBL/GenBank/DDBJ databases">
        <title>The genome sequence of Knoellia sinensis.</title>
        <authorList>
            <person name="Zhu W."/>
            <person name="Wang G."/>
        </authorList>
    </citation>
    <scope>NUCLEOTIDE SEQUENCE [LARGE SCALE GENOMIC DNA]</scope>
    <source>
        <strain evidence="7 8">KCTC 19936</strain>
    </source>
</reference>
<proteinExistence type="predicted"/>
<dbReference type="EMBL" id="AVPJ01000014">
    <property type="protein sequence ID" value="KGN31032.1"/>
    <property type="molecule type" value="Genomic_DNA"/>
</dbReference>
<dbReference type="eggNOG" id="COG4603">
    <property type="taxonomic scope" value="Bacteria"/>
</dbReference>
<evidence type="ECO:0000256" key="4">
    <source>
        <dbReference type="ARBA" id="ARBA00022989"/>
    </source>
</evidence>
<accession>A0A0A0J4N7</accession>
<dbReference type="PANTHER" id="PTHR47089">
    <property type="entry name" value="ABC TRANSPORTER, PERMEASE PROTEIN"/>
    <property type="match status" value="1"/>
</dbReference>
<protein>
    <submittedName>
        <fullName evidence="7">Sugar ABC transporter permease</fullName>
    </submittedName>
</protein>
<evidence type="ECO:0000256" key="6">
    <source>
        <dbReference type="SAM" id="Phobius"/>
    </source>
</evidence>
<dbReference type="PANTHER" id="PTHR47089:SF1">
    <property type="entry name" value="GUANOSINE ABC TRANSPORTER PERMEASE PROTEIN NUPP"/>
    <property type="match status" value="1"/>
</dbReference>
<dbReference type="CDD" id="cd06580">
    <property type="entry name" value="TM_PBP1_transp_TpRbsC_like"/>
    <property type="match status" value="1"/>
</dbReference>
<keyword evidence="8" id="KW-1185">Reference proteome</keyword>
<evidence type="ECO:0000256" key="1">
    <source>
        <dbReference type="ARBA" id="ARBA00004651"/>
    </source>
</evidence>
<keyword evidence="5 6" id="KW-0472">Membrane</keyword>
<dbReference type="STRING" id="1385520.N802_05350"/>
<feature type="transmembrane region" description="Helical" evidence="6">
    <location>
        <begin position="242"/>
        <end position="263"/>
    </location>
</feature>
<feature type="transmembrane region" description="Helical" evidence="6">
    <location>
        <begin position="295"/>
        <end position="316"/>
    </location>
</feature>
<dbReference type="AlphaFoldDB" id="A0A0A0J4N7"/>
<evidence type="ECO:0000256" key="2">
    <source>
        <dbReference type="ARBA" id="ARBA00022475"/>
    </source>
</evidence>
<dbReference type="GO" id="GO:0022857">
    <property type="term" value="F:transmembrane transporter activity"/>
    <property type="evidence" value="ECO:0007669"/>
    <property type="project" value="InterPro"/>
</dbReference>
<keyword evidence="3 6" id="KW-0812">Transmembrane</keyword>
<gene>
    <name evidence="7" type="ORF">N802_05350</name>
</gene>
<feature type="transmembrane region" description="Helical" evidence="6">
    <location>
        <begin position="195"/>
        <end position="213"/>
    </location>
</feature>